<proteinExistence type="predicted"/>
<dbReference type="PANTHER" id="PTHR35908:SF1">
    <property type="entry name" value="CONSERVED PROTEIN"/>
    <property type="match status" value="1"/>
</dbReference>
<dbReference type="OrthoDB" id="1645442at2"/>
<dbReference type="Gene3D" id="3.10.180.10">
    <property type="entry name" value="2,3-Dihydroxybiphenyl 1,2-Dioxygenase, domain 1"/>
    <property type="match status" value="1"/>
</dbReference>
<accession>A0A413RLH8</accession>
<dbReference type="PANTHER" id="PTHR35908">
    <property type="entry name" value="HYPOTHETICAL FUSION PROTEIN"/>
    <property type="match status" value="1"/>
</dbReference>
<dbReference type="InterPro" id="IPR029068">
    <property type="entry name" value="Glyas_Bleomycin-R_OHBP_Dase"/>
</dbReference>
<dbReference type="Proteomes" id="UP000283374">
    <property type="component" value="Unassembled WGS sequence"/>
</dbReference>
<evidence type="ECO:0000313" key="2">
    <source>
        <dbReference type="EMBL" id="RHA40730.1"/>
    </source>
</evidence>
<name>A0A413RLH8_9CELL</name>
<dbReference type="Pfam" id="PF18029">
    <property type="entry name" value="Glyoxalase_6"/>
    <property type="match status" value="1"/>
</dbReference>
<feature type="domain" description="Glyoxalase-like" evidence="1">
    <location>
        <begin position="6"/>
        <end position="116"/>
    </location>
</feature>
<dbReference type="AlphaFoldDB" id="A0A413RLH8"/>
<reference evidence="2 3" key="1">
    <citation type="submission" date="2018-08" db="EMBL/GenBank/DDBJ databases">
        <title>Cellulomonas rhizosphaerae sp. nov., a novel actinomycete isolated from soil.</title>
        <authorList>
            <person name="Tian Y."/>
        </authorList>
    </citation>
    <scope>NUCLEOTIDE SEQUENCE [LARGE SCALE GENOMIC DNA]</scope>
    <source>
        <strain evidence="2 3">NEAU-TCZ24</strain>
    </source>
</reference>
<evidence type="ECO:0000259" key="1">
    <source>
        <dbReference type="Pfam" id="PF18029"/>
    </source>
</evidence>
<organism evidence="2 3">
    <name type="scientific">Cellulomonas rhizosphaerae</name>
    <dbReference type="NCBI Taxonomy" id="2293719"/>
    <lineage>
        <taxon>Bacteria</taxon>
        <taxon>Bacillati</taxon>
        <taxon>Actinomycetota</taxon>
        <taxon>Actinomycetes</taxon>
        <taxon>Micrococcales</taxon>
        <taxon>Cellulomonadaceae</taxon>
        <taxon>Cellulomonas</taxon>
    </lineage>
</organism>
<keyword evidence="3" id="KW-1185">Reference proteome</keyword>
<dbReference type="SUPFAM" id="SSF54593">
    <property type="entry name" value="Glyoxalase/Bleomycin resistance protein/Dihydroxybiphenyl dioxygenase"/>
    <property type="match status" value="1"/>
</dbReference>
<dbReference type="CDD" id="cd06587">
    <property type="entry name" value="VOC"/>
    <property type="match status" value="1"/>
</dbReference>
<dbReference type="InterPro" id="IPR041581">
    <property type="entry name" value="Glyoxalase_6"/>
</dbReference>
<gene>
    <name evidence="2" type="ORF">D1825_09870</name>
</gene>
<sequence>MWWGTAIEAPDPSALARFYSELVGWPIGHEEPGTAILAAPGGATYVVFQQATDYRRPVWPPVEGEQRPMMHLDFQVGDLASAVDEALALGAMLADHQPQENVRVLLDPAGHPFCLCRDD</sequence>
<evidence type="ECO:0000313" key="3">
    <source>
        <dbReference type="Proteomes" id="UP000283374"/>
    </source>
</evidence>
<comment type="caution">
    <text evidence="2">The sequence shown here is derived from an EMBL/GenBank/DDBJ whole genome shotgun (WGS) entry which is preliminary data.</text>
</comment>
<protein>
    <submittedName>
        <fullName evidence="2">VOC family protein</fullName>
    </submittedName>
</protein>
<dbReference type="EMBL" id="QWKP01000193">
    <property type="protein sequence ID" value="RHA40730.1"/>
    <property type="molecule type" value="Genomic_DNA"/>
</dbReference>